<dbReference type="GO" id="GO:0004519">
    <property type="term" value="F:endonuclease activity"/>
    <property type="evidence" value="ECO:0007669"/>
    <property type="project" value="UniProtKB-KW"/>
</dbReference>
<evidence type="ECO:0000256" key="3">
    <source>
        <dbReference type="ARBA" id="ARBA00022722"/>
    </source>
</evidence>
<feature type="region of interest" description="Disordered" evidence="7">
    <location>
        <begin position="532"/>
        <end position="582"/>
    </location>
</feature>
<dbReference type="InterPro" id="IPR041373">
    <property type="entry name" value="RT_RNaseH"/>
</dbReference>
<feature type="domain" description="Reverse transcriptase RNase H-like" evidence="8">
    <location>
        <begin position="293"/>
        <end position="389"/>
    </location>
</feature>
<dbReference type="SUPFAM" id="SSF56672">
    <property type="entry name" value="DNA/RNA polymerases"/>
    <property type="match status" value="1"/>
</dbReference>
<reference evidence="9" key="1">
    <citation type="submission" date="2020-11" db="EMBL/GenBank/DDBJ databases">
        <authorList>
            <person name="Tran Van P."/>
        </authorList>
    </citation>
    <scope>NUCLEOTIDE SEQUENCE</scope>
</reference>
<keyword evidence="2" id="KW-0548">Nucleotidyltransferase</keyword>
<evidence type="ECO:0000256" key="4">
    <source>
        <dbReference type="ARBA" id="ARBA00022759"/>
    </source>
</evidence>
<keyword evidence="4" id="KW-0255">Endonuclease</keyword>
<evidence type="ECO:0000256" key="5">
    <source>
        <dbReference type="ARBA" id="ARBA00022801"/>
    </source>
</evidence>
<evidence type="ECO:0000256" key="2">
    <source>
        <dbReference type="ARBA" id="ARBA00022695"/>
    </source>
</evidence>
<feature type="compositionally biased region" description="Basic and acidic residues" evidence="7">
    <location>
        <begin position="548"/>
        <end position="568"/>
    </location>
</feature>
<dbReference type="InterPro" id="IPR043128">
    <property type="entry name" value="Rev_trsase/Diguanyl_cyclase"/>
</dbReference>
<evidence type="ECO:0000256" key="6">
    <source>
        <dbReference type="ARBA" id="ARBA00022918"/>
    </source>
</evidence>
<dbReference type="InterPro" id="IPR043502">
    <property type="entry name" value="DNA/RNA_pol_sf"/>
</dbReference>
<accession>A0A7R9IW00</accession>
<dbReference type="GO" id="GO:0003964">
    <property type="term" value="F:RNA-directed DNA polymerase activity"/>
    <property type="evidence" value="ECO:0007669"/>
    <property type="project" value="UniProtKB-KW"/>
</dbReference>
<gene>
    <name evidence="9" type="ORF">TCMB3V08_LOCUS574</name>
</gene>
<feature type="region of interest" description="Disordered" evidence="7">
    <location>
        <begin position="696"/>
        <end position="719"/>
    </location>
</feature>
<proteinExistence type="predicted"/>
<name>A0A7R9IW00_TIMCA</name>
<evidence type="ECO:0000259" key="8">
    <source>
        <dbReference type="Pfam" id="PF17917"/>
    </source>
</evidence>
<dbReference type="Gene3D" id="3.30.70.270">
    <property type="match status" value="2"/>
</dbReference>
<evidence type="ECO:0000313" key="9">
    <source>
        <dbReference type="EMBL" id="CAD7567792.1"/>
    </source>
</evidence>
<keyword evidence="3" id="KW-0540">Nuclease</keyword>
<dbReference type="Pfam" id="PF17917">
    <property type="entry name" value="RT_RNaseH"/>
    <property type="match status" value="1"/>
</dbReference>
<keyword evidence="1" id="KW-0808">Transferase</keyword>
<evidence type="ECO:0000256" key="1">
    <source>
        <dbReference type="ARBA" id="ARBA00022679"/>
    </source>
</evidence>
<feature type="compositionally biased region" description="Polar residues" evidence="7">
    <location>
        <begin position="569"/>
        <end position="581"/>
    </location>
</feature>
<dbReference type="InterPro" id="IPR050951">
    <property type="entry name" value="Retrovirus_Pol_polyprotein"/>
</dbReference>
<keyword evidence="5" id="KW-0378">Hydrolase</keyword>
<dbReference type="PANTHER" id="PTHR37984:SF5">
    <property type="entry name" value="PROTEIN NYNRIN-LIKE"/>
    <property type="match status" value="1"/>
</dbReference>
<dbReference type="GO" id="GO:0016787">
    <property type="term" value="F:hydrolase activity"/>
    <property type="evidence" value="ECO:0007669"/>
    <property type="project" value="UniProtKB-KW"/>
</dbReference>
<dbReference type="FunFam" id="3.30.70.270:FF:000063">
    <property type="entry name" value="Zinc knuckle domaincontaining protein"/>
    <property type="match status" value="1"/>
</dbReference>
<keyword evidence="6" id="KW-0695">RNA-directed DNA polymerase</keyword>
<evidence type="ECO:0000256" key="7">
    <source>
        <dbReference type="SAM" id="MobiDB-lite"/>
    </source>
</evidence>
<dbReference type="EMBL" id="OE179154">
    <property type="protein sequence ID" value="CAD7567792.1"/>
    <property type="molecule type" value="Genomic_DNA"/>
</dbReference>
<dbReference type="AlphaFoldDB" id="A0A7R9IW00"/>
<organism evidence="9">
    <name type="scientific">Timema californicum</name>
    <name type="common">California timema</name>
    <name type="synonym">Walking stick</name>
    <dbReference type="NCBI Taxonomy" id="61474"/>
    <lineage>
        <taxon>Eukaryota</taxon>
        <taxon>Metazoa</taxon>
        <taxon>Ecdysozoa</taxon>
        <taxon>Arthropoda</taxon>
        <taxon>Hexapoda</taxon>
        <taxon>Insecta</taxon>
        <taxon>Pterygota</taxon>
        <taxon>Neoptera</taxon>
        <taxon>Polyneoptera</taxon>
        <taxon>Phasmatodea</taxon>
        <taxon>Timematodea</taxon>
        <taxon>Timematoidea</taxon>
        <taxon>Timematidae</taxon>
        <taxon>Timema</taxon>
    </lineage>
</organism>
<dbReference type="CDD" id="cd09274">
    <property type="entry name" value="RNase_HI_RT_Ty3"/>
    <property type="match status" value="1"/>
</dbReference>
<dbReference type="PANTHER" id="PTHR37984">
    <property type="entry name" value="PROTEIN CBG26694"/>
    <property type="match status" value="1"/>
</dbReference>
<sequence>MELFLEEMLDVPQRGVMVDLDDPFLNGSSEWVLRSCQQLIRQYDEQNEVFMATETGTKSSGGQIARLKNLLGRNAVRLYKNLTTIKPEEETVNVELADKNLKTIEDGGGSSQSDIFKVSRKTTTPQTSQVQNRCHLQKTGQSRSWNNLQQTEPLRPDIKENLDTMEELWKIVKQVIQAARENNIVFNPEKVQFLVDKVKFLGLEFDKDGIRPEYTRVQAIQDIKLPASRKDLQRILGTVNYLRPFVTHLSDICTPFRELLKKDSEWSWNSSHSKQLELLKKYIAQHALFTPFDPFKPINIHADSSQYALGATLMQDGKPILYASRSLTTTEQNYAQVKKEFLAVAFSFKRFHNFVYGHEDVTVHSDHQPLTSIIRQPPMFNHPCRVTTWKEYNYMVLPSLPPFGCSARLPTQNTSLQRPGLFQLRRGTVFQVTPQICPTPEKKIRDDRHAQIRCAPSDSAVKSTASRVTRDLKSRPEYVNKQIGVSCMSSCFDNAGCEPISIDQQGYYDPGLSQFFDANAAALVPIVGGGSTGVTSPARHSAAPAKSPRVELEEVNPHLREGRVENHSGKTTPSSPDQDSNLDLPVLSSWAQHDKRVSQLRHRGGCIRKDVDTCGSVRIVTKDADATLLCPLIQVRKPSPNFHMALVRLFSEKAMSMSSKMDVGGHRPSRTRIRSTSHSARLNFDEKLLVFMKPSDERTYHRHSDSEDSKRSHRSDRDDVSNLIRLRTSALGQSAPSLSSSMGLGATSKIQHLNHKLSMRKIFIPISSTPDSDSNFDFLVSGADDEVAVVVLDLLRAEEDIFETSSVTTIIHQYNTYNTRSPCPRLWYNTTSPRRTHRKTTCYLLFATVAPTPSFHIPVIEVEKSKLELLGKRLGPKSFSGDKFSLTSVPSLSVVDVGSLRTELHGFSRLKCTIIRLRLVPTVPAMTHGISDPIFVPLYKVTGCGCGFSNLTGIALSLEDTTTRAAKIPCFSESLPFDARCQTFSSMRETAAPVSISKSIGSSHNFPSTNTAEYGSTLPTTTRYCFESEFTAGVVSGTPARTSFFVSYSYHTLPEHVPVHRIGSTLFLVHVDIASLSGWYLQHFSKIHKHRGRHPLSASPCSSFVPFCDALELQHKRHSSLSAAITHHLRILDTPDWPPPLGL</sequence>
<protein>
    <submittedName>
        <fullName evidence="9">(California timema) hypothetical protein</fullName>
    </submittedName>
</protein>